<evidence type="ECO:0000313" key="3">
    <source>
        <dbReference type="Proteomes" id="UP000349468"/>
    </source>
</evidence>
<dbReference type="Gene3D" id="3.10.450.50">
    <property type="match status" value="1"/>
</dbReference>
<dbReference type="InterPro" id="IPR037401">
    <property type="entry name" value="SnoaL-like"/>
</dbReference>
<reference evidence="2 3" key="1">
    <citation type="submission" date="2019-09" db="EMBL/GenBank/DDBJ databases">
        <authorList>
            <person name="Chandra G."/>
            <person name="Truman W A."/>
        </authorList>
    </citation>
    <scope>NUCLEOTIDE SEQUENCE [LARGE SCALE GENOMIC DNA]</scope>
    <source>
        <strain evidence="2">PS870</strain>
    </source>
</reference>
<dbReference type="Pfam" id="PF12680">
    <property type="entry name" value="SnoaL_2"/>
    <property type="match status" value="1"/>
</dbReference>
<feature type="domain" description="SnoaL-like" evidence="1">
    <location>
        <begin position="9"/>
        <end position="104"/>
    </location>
</feature>
<gene>
    <name evidence="2" type="ORF">PS870_01881</name>
</gene>
<proteinExistence type="predicted"/>
<dbReference type="RefSeq" id="WP_010460787.1">
    <property type="nucleotide sequence ID" value="NZ_CABVIK010000005.1"/>
</dbReference>
<sequence>MSLQLPVAVETYFDVSNGGDLSQLASCFCSHARVFDENKTHEGIQAIDVWQKEVRRAFSFEVQPLQAMQGEGRLTVIARLTGHFPGSPVQMSHVFTLESDRIASLEITPC</sequence>
<dbReference type="AlphaFoldDB" id="A0A5E7J0V6"/>
<dbReference type="InterPro" id="IPR032710">
    <property type="entry name" value="NTF2-like_dom_sf"/>
</dbReference>
<evidence type="ECO:0000313" key="2">
    <source>
        <dbReference type="EMBL" id="VVO82648.1"/>
    </source>
</evidence>
<dbReference type="SUPFAM" id="SSF54427">
    <property type="entry name" value="NTF2-like"/>
    <property type="match status" value="1"/>
</dbReference>
<dbReference type="Proteomes" id="UP000349468">
    <property type="component" value="Unassembled WGS sequence"/>
</dbReference>
<name>A0A5E7J0V6_PSEFL</name>
<dbReference type="EMBL" id="CABVIK010000005">
    <property type="protein sequence ID" value="VVO82648.1"/>
    <property type="molecule type" value="Genomic_DNA"/>
</dbReference>
<protein>
    <recommendedName>
        <fullName evidence="1">SnoaL-like domain-containing protein</fullName>
    </recommendedName>
</protein>
<accession>A0A5E7J0V6</accession>
<evidence type="ECO:0000259" key="1">
    <source>
        <dbReference type="Pfam" id="PF12680"/>
    </source>
</evidence>
<organism evidence="2 3">
    <name type="scientific">Pseudomonas fluorescens</name>
    <dbReference type="NCBI Taxonomy" id="294"/>
    <lineage>
        <taxon>Bacteria</taxon>
        <taxon>Pseudomonadati</taxon>
        <taxon>Pseudomonadota</taxon>
        <taxon>Gammaproteobacteria</taxon>
        <taxon>Pseudomonadales</taxon>
        <taxon>Pseudomonadaceae</taxon>
        <taxon>Pseudomonas</taxon>
    </lineage>
</organism>